<dbReference type="InterPro" id="IPR003593">
    <property type="entry name" value="AAA+_ATPase"/>
</dbReference>
<comment type="caution">
    <text evidence="6">The sequence shown here is derived from an EMBL/GenBank/DDBJ whole genome shotgun (WGS) entry which is preliminary data.</text>
</comment>
<dbReference type="InterPro" id="IPR003439">
    <property type="entry name" value="ABC_transporter-like_ATP-bd"/>
</dbReference>
<dbReference type="InterPro" id="IPR015860">
    <property type="entry name" value="ABC_transpr_TagH-like"/>
</dbReference>
<keyword evidence="3" id="KW-0547">Nucleotide-binding</keyword>
<dbReference type="PROSITE" id="PS50893">
    <property type="entry name" value="ABC_TRANSPORTER_2"/>
    <property type="match status" value="1"/>
</dbReference>
<dbReference type="PANTHER" id="PTHR46743">
    <property type="entry name" value="TEICHOIC ACIDS EXPORT ATP-BINDING PROTEIN TAGH"/>
    <property type="match status" value="1"/>
</dbReference>
<evidence type="ECO:0000256" key="3">
    <source>
        <dbReference type="ARBA" id="ARBA00022741"/>
    </source>
</evidence>
<keyword evidence="2" id="KW-0813">Transport</keyword>
<evidence type="ECO:0000313" key="6">
    <source>
        <dbReference type="EMBL" id="MBW4660727.1"/>
    </source>
</evidence>
<reference evidence="6" key="1">
    <citation type="submission" date="2021-05" db="EMBL/GenBank/DDBJ databases">
        <authorList>
            <person name="Pietrasiak N."/>
            <person name="Ward R."/>
            <person name="Stajich J.E."/>
            <person name="Kurbessoian T."/>
        </authorList>
    </citation>
    <scope>NUCLEOTIDE SEQUENCE</scope>
    <source>
        <strain evidence="6">UHER 2000/2452</strain>
    </source>
</reference>
<feature type="domain" description="ABC transporter" evidence="5">
    <location>
        <begin position="10"/>
        <end position="254"/>
    </location>
</feature>
<dbReference type="EMBL" id="JAHHHD010000024">
    <property type="protein sequence ID" value="MBW4660727.1"/>
    <property type="molecule type" value="Genomic_DNA"/>
</dbReference>
<evidence type="ECO:0000313" key="7">
    <source>
        <dbReference type="Proteomes" id="UP000757435"/>
    </source>
</evidence>
<comment type="similarity">
    <text evidence="1">Belongs to the ABC transporter superfamily.</text>
</comment>
<dbReference type="CDD" id="cd03220">
    <property type="entry name" value="ABC_KpsT_Wzt"/>
    <property type="match status" value="1"/>
</dbReference>
<evidence type="ECO:0000256" key="1">
    <source>
        <dbReference type="ARBA" id="ARBA00005417"/>
    </source>
</evidence>
<evidence type="ECO:0000256" key="2">
    <source>
        <dbReference type="ARBA" id="ARBA00022448"/>
    </source>
</evidence>
<dbReference type="SMART" id="SM00382">
    <property type="entry name" value="AAA"/>
    <property type="match status" value="1"/>
</dbReference>
<dbReference type="Proteomes" id="UP000757435">
    <property type="component" value="Unassembled WGS sequence"/>
</dbReference>
<accession>A0A951UNQ9</accession>
<name>A0A951UNQ9_9CYAN</name>
<dbReference type="GO" id="GO:0016020">
    <property type="term" value="C:membrane"/>
    <property type="evidence" value="ECO:0007669"/>
    <property type="project" value="InterPro"/>
</dbReference>
<keyword evidence="4 6" id="KW-0067">ATP-binding</keyword>
<protein>
    <submittedName>
        <fullName evidence="6">ABC transporter ATP-binding protein</fullName>
    </submittedName>
</protein>
<organism evidence="6 7">
    <name type="scientific">Drouetiella hepatica Uher 2000/2452</name>
    <dbReference type="NCBI Taxonomy" id="904376"/>
    <lineage>
        <taxon>Bacteria</taxon>
        <taxon>Bacillati</taxon>
        <taxon>Cyanobacteriota</taxon>
        <taxon>Cyanophyceae</taxon>
        <taxon>Oculatellales</taxon>
        <taxon>Oculatellaceae</taxon>
        <taxon>Drouetiella</taxon>
    </lineage>
</organism>
<dbReference type="InterPro" id="IPR027417">
    <property type="entry name" value="P-loop_NTPase"/>
</dbReference>
<dbReference type="GO" id="GO:0140359">
    <property type="term" value="F:ABC-type transporter activity"/>
    <property type="evidence" value="ECO:0007669"/>
    <property type="project" value="InterPro"/>
</dbReference>
<dbReference type="Gene3D" id="3.40.50.300">
    <property type="entry name" value="P-loop containing nucleotide triphosphate hydrolases"/>
    <property type="match status" value="1"/>
</dbReference>
<dbReference type="InterPro" id="IPR050683">
    <property type="entry name" value="Bact_Polysacc_Export_ATP-bd"/>
</dbReference>
<sequence>MRETVREPVISFQNVSKSYAFYRQITGIKNFAFNLHRSLASIKNAQYEALRDISFDVYKGENFGIIGHNGAGKSTALGLIAGVLEPTRGRVVVRGRISPLLALGAGFHPELTGRENIILNGVLMGLTRREIMKKMDEIIDFAELGEFIDSPIRVYSRGMLARLGFAVVASLDPEILLIDEILGVGDIRFQKKCQEKMLSFKESGVTLLLVTHSIASIAKLCDRALWIEDHVVRMIGDPYEIAEQYCKAAGVEVDLGVPTKGELSTTSL</sequence>
<proteinExistence type="inferred from homology"/>
<dbReference type="Pfam" id="PF00005">
    <property type="entry name" value="ABC_tran"/>
    <property type="match status" value="1"/>
</dbReference>
<evidence type="ECO:0000259" key="5">
    <source>
        <dbReference type="PROSITE" id="PS50893"/>
    </source>
</evidence>
<dbReference type="SUPFAM" id="SSF52540">
    <property type="entry name" value="P-loop containing nucleoside triphosphate hydrolases"/>
    <property type="match status" value="1"/>
</dbReference>
<dbReference type="GO" id="GO:0016887">
    <property type="term" value="F:ATP hydrolysis activity"/>
    <property type="evidence" value="ECO:0007669"/>
    <property type="project" value="InterPro"/>
</dbReference>
<dbReference type="AlphaFoldDB" id="A0A951UNQ9"/>
<evidence type="ECO:0000256" key="4">
    <source>
        <dbReference type="ARBA" id="ARBA00022840"/>
    </source>
</evidence>
<dbReference type="PANTHER" id="PTHR46743:SF2">
    <property type="entry name" value="TEICHOIC ACIDS EXPORT ATP-BINDING PROTEIN TAGH"/>
    <property type="match status" value="1"/>
</dbReference>
<reference evidence="6" key="2">
    <citation type="journal article" date="2022" name="Microbiol. Resour. Announc.">
        <title>Metagenome Sequencing to Explore Phylogenomics of Terrestrial Cyanobacteria.</title>
        <authorList>
            <person name="Ward R.D."/>
            <person name="Stajich J.E."/>
            <person name="Johansen J.R."/>
            <person name="Huntemann M."/>
            <person name="Clum A."/>
            <person name="Foster B."/>
            <person name="Foster B."/>
            <person name="Roux S."/>
            <person name="Palaniappan K."/>
            <person name="Varghese N."/>
            <person name="Mukherjee S."/>
            <person name="Reddy T.B.K."/>
            <person name="Daum C."/>
            <person name="Copeland A."/>
            <person name="Chen I.A."/>
            <person name="Ivanova N.N."/>
            <person name="Kyrpides N.C."/>
            <person name="Shapiro N."/>
            <person name="Eloe-Fadrosh E.A."/>
            <person name="Pietrasiak N."/>
        </authorList>
    </citation>
    <scope>NUCLEOTIDE SEQUENCE</scope>
    <source>
        <strain evidence="6">UHER 2000/2452</strain>
    </source>
</reference>
<dbReference type="GO" id="GO:0005524">
    <property type="term" value="F:ATP binding"/>
    <property type="evidence" value="ECO:0007669"/>
    <property type="project" value="UniProtKB-KW"/>
</dbReference>
<gene>
    <name evidence="6" type="ORF">KME15_18795</name>
</gene>